<protein>
    <recommendedName>
        <fullName evidence="3">Helix-turn-helix domain-containing protein</fullName>
    </recommendedName>
</protein>
<dbReference type="EMBL" id="SAYW01000002">
    <property type="protein sequence ID" value="RWU08123.1"/>
    <property type="molecule type" value="Genomic_DNA"/>
</dbReference>
<organism evidence="1 2">
    <name type="scientific">Pedobacter chitinilyticus</name>
    <dbReference type="NCBI Taxonomy" id="2233776"/>
    <lineage>
        <taxon>Bacteria</taxon>
        <taxon>Pseudomonadati</taxon>
        <taxon>Bacteroidota</taxon>
        <taxon>Sphingobacteriia</taxon>
        <taxon>Sphingobacteriales</taxon>
        <taxon>Sphingobacteriaceae</taxon>
        <taxon>Pedobacter</taxon>
    </lineage>
</organism>
<dbReference type="Proteomes" id="UP000284120">
    <property type="component" value="Unassembled WGS sequence"/>
</dbReference>
<reference evidence="1 2" key="1">
    <citation type="submission" date="2018-06" db="EMBL/GenBank/DDBJ databases">
        <title>Pedobacter endophyticus sp. nov., an endophytic bacterium isolated from a leaf of Triticum aestivum.</title>
        <authorList>
            <person name="Zhang L."/>
        </authorList>
    </citation>
    <scope>NUCLEOTIDE SEQUENCE [LARGE SCALE GENOMIC DNA]</scope>
    <source>
        <strain evidence="1 2">CM134L-2</strain>
    </source>
</reference>
<dbReference type="AlphaFoldDB" id="A0A3S3PZD8"/>
<accession>A0A3S3PZD8</accession>
<evidence type="ECO:0000313" key="2">
    <source>
        <dbReference type="Proteomes" id="UP000284120"/>
    </source>
</evidence>
<name>A0A3S3PZD8_9SPHI</name>
<keyword evidence="2" id="KW-1185">Reference proteome</keyword>
<evidence type="ECO:0008006" key="3">
    <source>
        <dbReference type="Google" id="ProtNLM"/>
    </source>
</evidence>
<gene>
    <name evidence="1" type="ORF">DPV69_07010</name>
</gene>
<comment type="caution">
    <text evidence="1">The sequence shown here is derived from an EMBL/GenBank/DDBJ whole genome shotgun (WGS) entry which is preliminary data.</text>
</comment>
<dbReference type="RefSeq" id="WP_128353326.1">
    <property type="nucleotide sequence ID" value="NZ_QMHN01000002.1"/>
</dbReference>
<evidence type="ECO:0000313" key="1">
    <source>
        <dbReference type="EMBL" id="RWU08123.1"/>
    </source>
</evidence>
<dbReference type="OrthoDB" id="1442826at2"/>
<proteinExistence type="predicted"/>
<sequence length="112" mass="12887">MEQSLLSIFLMDAGTDPRIAPIHISLYAALLFILEREGGEQPIIFKRAELMAISRIGGFNTYHRTLNDLIERGYIRYQPRFDRRGNLAFLVGKKHRSLNDKLSGSEAMRHLQ</sequence>